<evidence type="ECO:0000313" key="1">
    <source>
        <dbReference type="EMBL" id="KAL1197254.1"/>
    </source>
</evidence>
<accession>A0ABD0ZRK0</accession>
<evidence type="ECO:0000313" key="2">
    <source>
        <dbReference type="Proteomes" id="UP001558713"/>
    </source>
</evidence>
<organism evidence="1 2">
    <name type="scientific">Cardamine amara subsp. amara</name>
    <dbReference type="NCBI Taxonomy" id="228776"/>
    <lineage>
        <taxon>Eukaryota</taxon>
        <taxon>Viridiplantae</taxon>
        <taxon>Streptophyta</taxon>
        <taxon>Embryophyta</taxon>
        <taxon>Tracheophyta</taxon>
        <taxon>Spermatophyta</taxon>
        <taxon>Magnoliopsida</taxon>
        <taxon>eudicotyledons</taxon>
        <taxon>Gunneridae</taxon>
        <taxon>Pentapetalae</taxon>
        <taxon>rosids</taxon>
        <taxon>malvids</taxon>
        <taxon>Brassicales</taxon>
        <taxon>Brassicaceae</taxon>
        <taxon>Cardamineae</taxon>
        <taxon>Cardamine</taxon>
    </lineage>
</organism>
<dbReference type="EMBL" id="JBANAX010000692">
    <property type="protein sequence ID" value="KAL1197254.1"/>
    <property type="molecule type" value="Genomic_DNA"/>
</dbReference>
<sequence>MTCPVIGLSVSATEVAGNSTGFYLSQRKYALDIITETGLLGSQPALFPLPHNHKLALSKSPLLKDVEPYRRLVDHWEAAVRVVRYLKANPGQGILLKSETDLKLYGWCDSDHASCPNTPCSLTGYFVQLGSSPIAWKTKKQPTVIRSSAEAEYRAMAFLTQELMWLKRLLDDLGVAHPDPMMVYSDSKAAIDIGANPVFHERTKHVGVDCHFIRGEILTKNIANSYVSTRAQLDDIFTKALGKKEFDSFPDKLGIIDLHASA</sequence>
<dbReference type="Proteomes" id="UP001558713">
    <property type="component" value="Unassembled WGS sequence"/>
</dbReference>
<keyword evidence="2" id="KW-1185">Reference proteome</keyword>
<gene>
    <name evidence="1" type="ORF">V5N11_003791</name>
</gene>
<dbReference type="PANTHER" id="PTHR11439:SF462">
    <property type="match status" value="1"/>
</dbReference>
<dbReference type="CDD" id="cd09272">
    <property type="entry name" value="RNase_HI_RT_Ty1"/>
    <property type="match status" value="1"/>
</dbReference>
<proteinExistence type="predicted"/>
<dbReference type="PANTHER" id="PTHR11439">
    <property type="entry name" value="GAG-POL-RELATED RETROTRANSPOSON"/>
    <property type="match status" value="1"/>
</dbReference>
<protein>
    <submittedName>
        <fullName evidence="1">Retrovirus-related Pol polyprotein from transposon RE2</fullName>
    </submittedName>
</protein>
<reference evidence="1 2" key="1">
    <citation type="submission" date="2024-04" db="EMBL/GenBank/DDBJ databases">
        <title>Genome assembly C_amara_ONT_v2.</title>
        <authorList>
            <person name="Yant L."/>
            <person name="Moore C."/>
            <person name="Slenker M."/>
        </authorList>
    </citation>
    <scope>NUCLEOTIDE SEQUENCE [LARGE SCALE GENOMIC DNA]</scope>
    <source>
        <tissue evidence="1">Leaf</tissue>
    </source>
</reference>
<comment type="caution">
    <text evidence="1">The sequence shown here is derived from an EMBL/GenBank/DDBJ whole genome shotgun (WGS) entry which is preliminary data.</text>
</comment>
<name>A0ABD0ZRK0_CARAN</name>
<dbReference type="AlphaFoldDB" id="A0ABD0ZRK0"/>